<name>A0ABZ2KAV4_9BACT</name>
<keyword evidence="2" id="KW-1185">Reference proteome</keyword>
<protein>
    <submittedName>
        <fullName evidence="1">Uncharacterized protein</fullName>
    </submittedName>
</protein>
<dbReference type="RefSeq" id="WP_394846384.1">
    <property type="nucleotide sequence ID" value="NZ_CP089982.1"/>
</dbReference>
<dbReference type="Proteomes" id="UP001379533">
    <property type="component" value="Chromosome"/>
</dbReference>
<proteinExistence type="predicted"/>
<evidence type="ECO:0000313" key="2">
    <source>
        <dbReference type="Proteomes" id="UP001379533"/>
    </source>
</evidence>
<gene>
    <name evidence="1" type="ORF">LZC95_02830</name>
</gene>
<accession>A0ABZ2KAV4</accession>
<organism evidence="1 2">
    <name type="scientific">Pendulispora brunnea</name>
    <dbReference type="NCBI Taxonomy" id="2905690"/>
    <lineage>
        <taxon>Bacteria</taxon>
        <taxon>Pseudomonadati</taxon>
        <taxon>Myxococcota</taxon>
        <taxon>Myxococcia</taxon>
        <taxon>Myxococcales</taxon>
        <taxon>Sorangiineae</taxon>
        <taxon>Pendulisporaceae</taxon>
        <taxon>Pendulispora</taxon>
    </lineage>
</organism>
<dbReference type="InterPro" id="IPR032048">
    <property type="entry name" value="TGase_elicitor"/>
</dbReference>
<dbReference type="EMBL" id="CP089982">
    <property type="protein sequence ID" value="WXA95774.1"/>
    <property type="molecule type" value="Genomic_DNA"/>
</dbReference>
<reference evidence="1 2" key="1">
    <citation type="submission" date="2021-12" db="EMBL/GenBank/DDBJ databases">
        <title>Discovery of the Pendulisporaceae a myxobacterial family with distinct sporulation behavior and unique specialized metabolism.</title>
        <authorList>
            <person name="Garcia R."/>
            <person name="Popoff A."/>
            <person name="Bader C.D."/>
            <person name="Loehr J."/>
            <person name="Walesch S."/>
            <person name="Walt C."/>
            <person name="Boldt J."/>
            <person name="Bunk B."/>
            <person name="Haeckl F.J.F.P.J."/>
            <person name="Gunesch A.P."/>
            <person name="Birkelbach J."/>
            <person name="Nuebel U."/>
            <person name="Pietschmann T."/>
            <person name="Bach T."/>
            <person name="Mueller R."/>
        </authorList>
    </citation>
    <scope>NUCLEOTIDE SEQUENCE [LARGE SCALE GENOMIC DNA]</scope>
    <source>
        <strain evidence="1 2">MSr12523</strain>
    </source>
</reference>
<evidence type="ECO:0000313" key="1">
    <source>
        <dbReference type="EMBL" id="WXA95774.1"/>
    </source>
</evidence>
<sequence>MTFGTDDEHVPYPDTYWPYTENGIDVRWQGGDIMSPLEKFITITNPQDMDAARQWNWSNHGQGAHGGQVAGWEGICNGWTAAATSNAPLKHAVFAKHSAFGGVAACAEGTPGCVKFEIGDVNALMAEAYYDARERWIGSRCDTMDVERDQYGRIVRKVTPDGGAVGCQGLNAGAFLIVLHRQLKEQKKPFVLDVQQPNTTDQIWNQPAFRYRVNRYEALNEAEATNLVATGSRTGPYTQYLWDDEAKGFVFVDVSVFWVSETGPNVAPVSGLQSQRELRVVAVIELDRPPTDNRAKIIGGEYLDDASAEANRLKVAPFAWIAMDTLADNVVSPDGRNPYVKPSIVKKLIAMGQR</sequence>
<dbReference type="Pfam" id="PF16683">
    <property type="entry name" value="TGase_elicitor"/>
    <property type="match status" value="1"/>
</dbReference>